<proteinExistence type="predicted"/>
<dbReference type="Proteomes" id="UP001595969">
    <property type="component" value="Unassembled WGS sequence"/>
</dbReference>
<feature type="transmembrane region" description="Helical" evidence="1">
    <location>
        <begin position="7"/>
        <end position="36"/>
    </location>
</feature>
<evidence type="ECO:0000313" key="3">
    <source>
        <dbReference type="Proteomes" id="UP001595969"/>
    </source>
</evidence>
<keyword evidence="1" id="KW-0472">Membrane</keyword>
<keyword evidence="3" id="KW-1185">Reference proteome</keyword>
<reference evidence="3" key="1">
    <citation type="journal article" date="2019" name="Int. J. Syst. Evol. Microbiol.">
        <title>The Global Catalogue of Microorganisms (GCM) 10K type strain sequencing project: providing services to taxonomists for standard genome sequencing and annotation.</title>
        <authorList>
            <consortium name="The Broad Institute Genomics Platform"/>
            <consortium name="The Broad Institute Genome Sequencing Center for Infectious Disease"/>
            <person name="Wu L."/>
            <person name="Ma J."/>
        </authorList>
    </citation>
    <scope>NUCLEOTIDE SEQUENCE [LARGE SCALE GENOMIC DNA]</scope>
    <source>
        <strain evidence="3">CGMCC 1.19032</strain>
    </source>
</reference>
<comment type="caution">
    <text evidence="2">The sequence shown here is derived from an EMBL/GenBank/DDBJ whole genome shotgun (WGS) entry which is preliminary data.</text>
</comment>
<sequence length="73" mass="8573">MKAMRRFGLLIGILLIGIIIGHFGSLIALLIVAPLFTLWLSFWDDKKIRQAQSQQYYYETESEQSYFYSSDNY</sequence>
<organism evidence="2 3">
    <name type="scientific">Enterococcus lemanii</name>
    <dbReference type="NCBI Taxonomy" id="1159752"/>
    <lineage>
        <taxon>Bacteria</taxon>
        <taxon>Bacillati</taxon>
        <taxon>Bacillota</taxon>
        <taxon>Bacilli</taxon>
        <taxon>Lactobacillales</taxon>
        <taxon>Enterococcaceae</taxon>
        <taxon>Enterococcus</taxon>
    </lineage>
</organism>
<evidence type="ECO:0000256" key="1">
    <source>
        <dbReference type="SAM" id="Phobius"/>
    </source>
</evidence>
<name>A0ABV9MTB4_9ENTE</name>
<evidence type="ECO:0000313" key="2">
    <source>
        <dbReference type="EMBL" id="MFC4719251.1"/>
    </source>
</evidence>
<dbReference type="EMBL" id="JBHSGS010000032">
    <property type="protein sequence ID" value="MFC4719251.1"/>
    <property type="molecule type" value="Genomic_DNA"/>
</dbReference>
<protein>
    <submittedName>
        <fullName evidence="2">Uncharacterized protein</fullName>
    </submittedName>
</protein>
<dbReference type="RefSeq" id="WP_204654073.1">
    <property type="nucleotide sequence ID" value="NZ_JAFBFD010000019.1"/>
</dbReference>
<keyword evidence="1" id="KW-0812">Transmembrane</keyword>
<accession>A0ABV9MTB4</accession>
<keyword evidence="1" id="KW-1133">Transmembrane helix</keyword>
<gene>
    <name evidence="2" type="ORF">ACFO5I_05865</name>
</gene>